<keyword evidence="4" id="KW-1185">Reference proteome</keyword>
<feature type="transmembrane region" description="Helical" evidence="1">
    <location>
        <begin position="88"/>
        <end position="105"/>
    </location>
</feature>
<dbReference type="KEGG" id="psez:HME7025_00198"/>
<accession>A0A2S2DRQ5</accession>
<dbReference type="AlphaFoldDB" id="A0A2S2DRQ5"/>
<protein>
    <recommendedName>
        <fullName evidence="2">Cytochrome C Planctomycete-type domain-containing protein</fullName>
    </recommendedName>
</protein>
<dbReference type="InterPro" id="IPR036909">
    <property type="entry name" value="Cyt_c-like_dom_sf"/>
</dbReference>
<dbReference type="SUPFAM" id="SSF52047">
    <property type="entry name" value="RNI-like"/>
    <property type="match status" value="1"/>
</dbReference>
<dbReference type="Proteomes" id="UP000245468">
    <property type="component" value="Chromosome"/>
</dbReference>
<evidence type="ECO:0000313" key="3">
    <source>
        <dbReference type="EMBL" id="AWL08081.1"/>
    </source>
</evidence>
<reference evidence="4" key="1">
    <citation type="submission" date="2018-05" db="EMBL/GenBank/DDBJ databases">
        <title>Pseudarcicella sp. HME7025 Genome sequencing and assembly.</title>
        <authorList>
            <person name="Kim H."/>
            <person name="Kang H."/>
            <person name="Joh K."/>
        </authorList>
    </citation>
    <scope>NUCLEOTIDE SEQUENCE [LARGE SCALE GENOMIC DNA]</scope>
    <source>
        <strain evidence="4">HME7025</strain>
    </source>
</reference>
<feature type="transmembrane region" description="Helical" evidence="1">
    <location>
        <begin position="12"/>
        <end position="40"/>
    </location>
</feature>
<dbReference type="InterPro" id="IPR011429">
    <property type="entry name" value="Cyt_c_Planctomycete-type"/>
</dbReference>
<dbReference type="Pfam" id="PF07635">
    <property type="entry name" value="PSCyt1"/>
    <property type="match status" value="1"/>
</dbReference>
<dbReference type="Gene3D" id="3.80.10.10">
    <property type="entry name" value="Ribonuclease Inhibitor"/>
    <property type="match status" value="1"/>
</dbReference>
<evidence type="ECO:0000256" key="1">
    <source>
        <dbReference type="SAM" id="Phobius"/>
    </source>
</evidence>
<sequence>MLLLDSEGIPDWILFFGHFHPMLVHLPIGMLLMGMILYVFSKKEEVSRQKSIAPILWSTGITALISCTMGWCLSLAGEYDTDTLFLHQWLGISLALSSLALAYMAQFWSLDSYMSRFFKPGLILAFILVMWTGHLGGNLTHGSDYLSTYLPQPWRTWLGMAPREQKNEQTKEQPIKIKNLQEALIYQDLIQPTLKQKCWSCHNAEKQKGKLRMDSPEYMLKGGANGVIFVAGKPEESDLIKRILLDPSHEDHMPPKGKVNLTEDEISLLQWWVKEGAHFNKKISEIPFDARIKTILTKYTQENKSTENYISPVLKEQIAAANEADIEKLRKHHVLVIALSAEKPFLEVNAINAKNIGDKELQDLDGIKEQLVSLKLGGTKITDSFLQQISTYPRLIHLQIDHTRITQQGLSYLSSLQHVETLNLVGTNLTDESVVAIAKLQGLRKVYLWQTKISEKGIKFLHEKLPKLIIDQGWKGKWPLDTLIIPIKKPE</sequence>
<dbReference type="PANTHER" id="PTHR35889">
    <property type="entry name" value="CYCLOINULO-OLIGOSACCHARIDE FRUCTANOTRANSFERASE-RELATED"/>
    <property type="match status" value="1"/>
</dbReference>
<name>A0A2S2DRQ5_9BACT</name>
<proteinExistence type="predicted"/>
<gene>
    <name evidence="3" type="ORF">HME7025_00198</name>
</gene>
<feature type="transmembrane region" description="Helical" evidence="1">
    <location>
        <begin position="52"/>
        <end position="76"/>
    </location>
</feature>
<dbReference type="SUPFAM" id="SSF46626">
    <property type="entry name" value="Cytochrome c"/>
    <property type="match status" value="1"/>
</dbReference>
<evidence type="ECO:0000313" key="4">
    <source>
        <dbReference type="Proteomes" id="UP000245468"/>
    </source>
</evidence>
<dbReference type="GO" id="GO:0009055">
    <property type="term" value="F:electron transfer activity"/>
    <property type="evidence" value="ECO:0007669"/>
    <property type="project" value="InterPro"/>
</dbReference>
<keyword evidence="1" id="KW-0472">Membrane</keyword>
<organism evidence="3 4">
    <name type="scientific">Aquirufa nivalisilvae</name>
    <dbReference type="NCBI Taxonomy" id="2516557"/>
    <lineage>
        <taxon>Bacteria</taxon>
        <taxon>Pseudomonadati</taxon>
        <taxon>Bacteroidota</taxon>
        <taxon>Cytophagia</taxon>
        <taxon>Cytophagales</taxon>
        <taxon>Flectobacillaceae</taxon>
        <taxon>Aquirufa</taxon>
    </lineage>
</organism>
<keyword evidence="1" id="KW-1133">Transmembrane helix</keyword>
<feature type="domain" description="Cytochrome C Planctomycete-type" evidence="2">
    <location>
        <begin position="198"/>
        <end position="257"/>
    </location>
</feature>
<keyword evidence="1" id="KW-0812">Transmembrane</keyword>
<dbReference type="PANTHER" id="PTHR35889:SF3">
    <property type="entry name" value="F-BOX DOMAIN-CONTAINING PROTEIN"/>
    <property type="match status" value="1"/>
</dbReference>
<dbReference type="EMBL" id="CP029346">
    <property type="protein sequence ID" value="AWL08081.1"/>
    <property type="molecule type" value="Genomic_DNA"/>
</dbReference>
<dbReference type="InterPro" id="IPR032675">
    <property type="entry name" value="LRR_dom_sf"/>
</dbReference>
<evidence type="ECO:0000259" key="2">
    <source>
        <dbReference type="Pfam" id="PF07635"/>
    </source>
</evidence>
<dbReference type="GO" id="GO:0020037">
    <property type="term" value="F:heme binding"/>
    <property type="evidence" value="ECO:0007669"/>
    <property type="project" value="InterPro"/>
</dbReference>
<feature type="transmembrane region" description="Helical" evidence="1">
    <location>
        <begin position="117"/>
        <end position="137"/>
    </location>
</feature>